<feature type="compositionally biased region" description="Basic and acidic residues" evidence="3">
    <location>
        <begin position="1"/>
        <end position="14"/>
    </location>
</feature>
<feature type="compositionally biased region" description="Low complexity" evidence="3">
    <location>
        <begin position="160"/>
        <end position="185"/>
    </location>
</feature>
<keyword evidence="1 5" id="KW-0645">Protease</keyword>
<feature type="compositionally biased region" description="Low complexity" evidence="3">
    <location>
        <begin position="229"/>
        <end position="246"/>
    </location>
</feature>
<keyword evidence="6" id="KW-1185">Reference proteome</keyword>
<dbReference type="OrthoDB" id="9758917at2"/>
<dbReference type="InterPro" id="IPR001478">
    <property type="entry name" value="PDZ"/>
</dbReference>
<name>A0A4Q7UUZ2_PSEST</name>
<reference evidence="5 6" key="1">
    <citation type="submission" date="2019-02" db="EMBL/GenBank/DDBJ databases">
        <title>Sequencing the genomes of 1000 actinobacteria strains.</title>
        <authorList>
            <person name="Klenk H.-P."/>
        </authorList>
    </citation>
    <scope>NUCLEOTIDE SEQUENCE [LARGE SCALE GENOMIC DNA]</scope>
    <source>
        <strain evidence="5 6">DSM 45779</strain>
    </source>
</reference>
<feature type="compositionally biased region" description="Low complexity" evidence="3">
    <location>
        <begin position="93"/>
        <end position="142"/>
    </location>
</feature>
<dbReference type="Pfam" id="PF13365">
    <property type="entry name" value="Trypsin_2"/>
    <property type="match status" value="1"/>
</dbReference>
<feature type="region of interest" description="Disordered" evidence="3">
    <location>
        <begin position="1"/>
        <end position="185"/>
    </location>
</feature>
<dbReference type="SUPFAM" id="SSF50156">
    <property type="entry name" value="PDZ domain-like"/>
    <property type="match status" value="1"/>
</dbReference>
<feature type="domain" description="PDZ" evidence="4">
    <location>
        <begin position="533"/>
        <end position="619"/>
    </location>
</feature>
<organism evidence="5 6">
    <name type="scientific">Pseudonocardia sediminis</name>
    <dbReference type="NCBI Taxonomy" id="1397368"/>
    <lineage>
        <taxon>Bacteria</taxon>
        <taxon>Bacillati</taxon>
        <taxon>Actinomycetota</taxon>
        <taxon>Actinomycetes</taxon>
        <taxon>Pseudonocardiales</taxon>
        <taxon>Pseudonocardiaceae</taxon>
        <taxon>Pseudonocardia</taxon>
    </lineage>
</organism>
<proteinExistence type="predicted"/>
<dbReference type="PROSITE" id="PS50106">
    <property type="entry name" value="PDZ"/>
    <property type="match status" value="1"/>
</dbReference>
<gene>
    <name evidence="5" type="ORF">EV383_0698</name>
</gene>
<sequence>MAQDTPHGDGENGRETGTTPSVEEAARTTDATTSAGERDGAGTSSGGNPWARPGEQTSADASGASSTNGTSGAETAGAVTSGAGASGTGTPGAAGPEPSTADARNGATSAGASSAGATWDGATSDGVTAAGAAADRGTDASAHPASPEAAYASPDQPGLGQAPQGSYGQGQYAQYPQNPYAQGQAGSYGGEAGYGAGQYGAGTGQYAAGSYGTAQYAAGQYPGGQYPSGQYPGGQYAQTPYATGGQPPYGPYPPGQAQPGWAGGPPPPSGRGRTGRLVAAGIALALVAGCVGGAIGAEVATSTGSGDGGVLSGPLPAADSDLPMTQIEQVAQKVLPSVVQLRVEGGALSRGEQGEGSGMVVSDDGLVLTNNHVVEPAASGGTLRAIFQDGRTTPMRIIGRDPQSDLAVVKADNLPGLTPIELGNSEGVRVGQQVTAFGSPLGLGGSVTTGIISALDRAVSVGGEGGAATGASSATVLSALQTDASINPGNSGGPLVDMQGRVVGINSAIATTGGAGGGSIGVGFSIPINQAKRVADQLRTGGRATHAVLGVEVTDDPQQTGARLRTVAPGGAAEKAGLKPGDLVVRLGDQRITTGTELQAAVRSQAPGSTVELQLADRTVPVVLGTD</sequence>
<dbReference type="GO" id="GO:0004252">
    <property type="term" value="F:serine-type endopeptidase activity"/>
    <property type="evidence" value="ECO:0007669"/>
    <property type="project" value="InterPro"/>
</dbReference>
<comment type="caution">
    <text evidence="5">The sequence shown here is derived from an EMBL/GenBank/DDBJ whole genome shotgun (WGS) entry which is preliminary data.</text>
</comment>
<dbReference type="SUPFAM" id="SSF50494">
    <property type="entry name" value="Trypsin-like serine proteases"/>
    <property type="match status" value="1"/>
</dbReference>
<dbReference type="PRINTS" id="PR00834">
    <property type="entry name" value="PROTEASES2C"/>
</dbReference>
<feature type="compositionally biased region" description="Low complexity" evidence="3">
    <location>
        <begin position="57"/>
        <end position="83"/>
    </location>
</feature>
<evidence type="ECO:0000313" key="5">
    <source>
        <dbReference type="EMBL" id="RZT83873.1"/>
    </source>
</evidence>
<dbReference type="InterPro" id="IPR001940">
    <property type="entry name" value="Peptidase_S1C"/>
</dbReference>
<dbReference type="InterPro" id="IPR036034">
    <property type="entry name" value="PDZ_sf"/>
</dbReference>
<dbReference type="AlphaFoldDB" id="A0A4Q7UUZ2"/>
<feature type="region of interest" description="Disordered" evidence="3">
    <location>
        <begin position="229"/>
        <end position="274"/>
    </location>
</feature>
<dbReference type="EMBL" id="SHKL01000001">
    <property type="protein sequence ID" value="RZT83873.1"/>
    <property type="molecule type" value="Genomic_DNA"/>
</dbReference>
<dbReference type="PANTHER" id="PTHR43343">
    <property type="entry name" value="PEPTIDASE S12"/>
    <property type="match status" value="1"/>
</dbReference>
<dbReference type="GO" id="GO:0006508">
    <property type="term" value="P:proteolysis"/>
    <property type="evidence" value="ECO:0007669"/>
    <property type="project" value="UniProtKB-KW"/>
</dbReference>
<dbReference type="Proteomes" id="UP000291591">
    <property type="component" value="Unassembled WGS sequence"/>
</dbReference>
<dbReference type="InterPro" id="IPR009003">
    <property type="entry name" value="Peptidase_S1_PA"/>
</dbReference>
<dbReference type="InterPro" id="IPR051201">
    <property type="entry name" value="Chloro_Bact_Ser_Proteases"/>
</dbReference>
<evidence type="ECO:0000256" key="1">
    <source>
        <dbReference type="ARBA" id="ARBA00022670"/>
    </source>
</evidence>
<dbReference type="RefSeq" id="WP_130288569.1">
    <property type="nucleotide sequence ID" value="NZ_SHKL01000001.1"/>
</dbReference>
<keyword evidence="2" id="KW-0378">Hydrolase</keyword>
<evidence type="ECO:0000313" key="6">
    <source>
        <dbReference type="Proteomes" id="UP000291591"/>
    </source>
</evidence>
<dbReference type="Gene3D" id="2.30.42.10">
    <property type="match status" value="1"/>
</dbReference>
<evidence type="ECO:0000256" key="2">
    <source>
        <dbReference type="ARBA" id="ARBA00022801"/>
    </source>
</evidence>
<dbReference type="PANTHER" id="PTHR43343:SF3">
    <property type="entry name" value="PROTEASE DO-LIKE 8, CHLOROPLASTIC"/>
    <property type="match status" value="1"/>
</dbReference>
<protein>
    <submittedName>
        <fullName evidence="5">Putative serine protease PepD</fullName>
    </submittedName>
</protein>
<evidence type="ECO:0000256" key="3">
    <source>
        <dbReference type="SAM" id="MobiDB-lite"/>
    </source>
</evidence>
<dbReference type="Gene3D" id="2.40.10.120">
    <property type="match status" value="1"/>
</dbReference>
<dbReference type="Pfam" id="PF17820">
    <property type="entry name" value="PDZ_6"/>
    <property type="match status" value="1"/>
</dbReference>
<dbReference type="SMART" id="SM00228">
    <property type="entry name" value="PDZ"/>
    <property type="match status" value="1"/>
</dbReference>
<evidence type="ECO:0000259" key="4">
    <source>
        <dbReference type="PROSITE" id="PS50106"/>
    </source>
</evidence>
<accession>A0A4Q7UUZ2</accession>
<dbReference type="InterPro" id="IPR041489">
    <property type="entry name" value="PDZ_6"/>
</dbReference>